<name>A0A8F3IL58_9CAUD</name>
<dbReference type="EMBL" id="MW862992">
    <property type="protein sequence ID" value="QWY82791.1"/>
    <property type="molecule type" value="Genomic_DNA"/>
</dbReference>
<evidence type="ECO:0000313" key="2">
    <source>
        <dbReference type="Proteomes" id="UP000693725"/>
    </source>
</evidence>
<organism evidence="1 2">
    <name type="scientific">Arthrobacter phage SilentRX</name>
    <dbReference type="NCBI Taxonomy" id="2836091"/>
    <lineage>
        <taxon>Viruses</taxon>
        <taxon>Duplodnaviria</taxon>
        <taxon>Heunggongvirae</taxon>
        <taxon>Uroviricota</taxon>
        <taxon>Caudoviricetes</taxon>
        <taxon>Silentrexvirus</taxon>
        <taxon>Silentrexvirus silentrx</taxon>
    </lineage>
</organism>
<dbReference type="Proteomes" id="UP000693725">
    <property type="component" value="Segment"/>
</dbReference>
<dbReference type="GeneID" id="77932309"/>
<dbReference type="KEGG" id="vg:77932309"/>
<reference evidence="1" key="1">
    <citation type="submission" date="2021-04" db="EMBL/GenBank/DDBJ databases">
        <authorList>
            <person name="Edwards E.G."/>
            <person name="Siddiqui F.A."/>
            <person name="Anastasi R.E."/>
            <person name="Conroy D.J."/>
            <person name="Gerton T.J."/>
            <person name="Laizure I.E."/>
            <person name="Reynolds J.D."/>
            <person name="Ulker M."/>
            <person name="Ouellette S.K."/>
            <person name="Duggan K.O."/>
            <person name="Johnson K.C."/>
            <person name="MacLea K.S."/>
            <person name="Garlena R.A."/>
            <person name="Russell D.A."/>
            <person name="Jacobs-Sera D."/>
            <person name="Hatfull G.F."/>
        </authorList>
    </citation>
    <scope>NUCLEOTIDE SEQUENCE</scope>
</reference>
<accession>A0A8F3IL58</accession>
<protein>
    <submittedName>
        <fullName evidence="1">Uncharacterized protein</fullName>
    </submittedName>
</protein>
<evidence type="ECO:0000313" key="1">
    <source>
        <dbReference type="EMBL" id="QWY82791.1"/>
    </source>
</evidence>
<dbReference type="RefSeq" id="YP_010656432.1">
    <property type="nucleotide sequence ID" value="NC_070838.1"/>
</dbReference>
<sequence>MERIEAQLAVETIVANSTDAMFEKFDMLHKRGINDDDVARALRDLGHNRLAENYLVWQNDGEPLSEDEDGPTDYGGHLVTDPGDSPSYAPLEEQLQGLAYIREAHARHFSEIPSPPTRAEQEAQLLGLQRQFERRLHTDAVFAAKVQHLRNAMYQLDNLHQIDDYRHSAYLLAALIERDFPTREAQRQAWEQGMAAAKLAAQGIKPAKNPYEEEA</sequence>
<keyword evidence="2" id="KW-1185">Reference proteome</keyword>
<proteinExistence type="predicted"/>
<gene>
    <name evidence="1" type="primary">51</name>
    <name evidence="1" type="ORF">SEA_SILENTRX_51</name>
</gene>